<evidence type="ECO:0000313" key="3">
    <source>
        <dbReference type="Proteomes" id="UP001589797"/>
    </source>
</evidence>
<feature type="transmembrane region" description="Helical" evidence="1">
    <location>
        <begin position="41"/>
        <end position="60"/>
    </location>
</feature>
<feature type="transmembrane region" description="Helical" evidence="1">
    <location>
        <begin position="67"/>
        <end position="91"/>
    </location>
</feature>
<evidence type="ECO:0000256" key="1">
    <source>
        <dbReference type="SAM" id="Phobius"/>
    </source>
</evidence>
<keyword evidence="1" id="KW-1133">Transmembrane helix</keyword>
<feature type="transmembrane region" description="Helical" evidence="1">
    <location>
        <begin position="7"/>
        <end position="29"/>
    </location>
</feature>
<evidence type="ECO:0008006" key="4">
    <source>
        <dbReference type="Google" id="ProtNLM"/>
    </source>
</evidence>
<accession>A0ABV6FR45</accession>
<gene>
    <name evidence="2" type="ORF">ACFFIP_06555</name>
</gene>
<organism evidence="2 3">
    <name type="scientific">Fontibacter flavus</name>
    <dbReference type="NCBI Taxonomy" id="654838"/>
    <lineage>
        <taxon>Bacteria</taxon>
        <taxon>Pseudomonadati</taxon>
        <taxon>Bacteroidota</taxon>
        <taxon>Cytophagia</taxon>
        <taxon>Cytophagales</taxon>
        <taxon>Cyclobacteriaceae</taxon>
        <taxon>Fontibacter</taxon>
    </lineage>
</organism>
<keyword evidence="3" id="KW-1185">Reference proteome</keyword>
<keyword evidence="1" id="KW-0812">Transmembrane</keyword>
<name>A0ABV6FR45_9BACT</name>
<comment type="caution">
    <text evidence="2">The sequence shown here is derived from an EMBL/GenBank/DDBJ whole genome shotgun (WGS) entry which is preliminary data.</text>
</comment>
<dbReference type="EMBL" id="JBHLWI010000014">
    <property type="protein sequence ID" value="MFC0262339.1"/>
    <property type="molecule type" value="Genomic_DNA"/>
</dbReference>
<sequence>MQSIKILTVKLLILSIIIGGVIYVIQNFIMPTWIHEHVWKILSFFIILTWVTSAFSHYLVNLNKENSVNIILGAVGVRFLASLGFIAIFLFLGVENIILFVVNFFIIYLFYLLFDMYGLITNLRPISK</sequence>
<keyword evidence="1" id="KW-0472">Membrane</keyword>
<proteinExistence type="predicted"/>
<evidence type="ECO:0000313" key="2">
    <source>
        <dbReference type="EMBL" id="MFC0262339.1"/>
    </source>
</evidence>
<feature type="transmembrane region" description="Helical" evidence="1">
    <location>
        <begin position="97"/>
        <end position="120"/>
    </location>
</feature>
<protein>
    <recommendedName>
        <fullName evidence="4">ATP synthase I chain</fullName>
    </recommendedName>
</protein>
<reference evidence="2 3" key="1">
    <citation type="submission" date="2024-09" db="EMBL/GenBank/DDBJ databases">
        <authorList>
            <person name="Sun Q."/>
            <person name="Mori K."/>
        </authorList>
    </citation>
    <scope>NUCLEOTIDE SEQUENCE [LARGE SCALE GENOMIC DNA]</scope>
    <source>
        <strain evidence="2 3">CCM 7650</strain>
    </source>
</reference>
<dbReference type="Proteomes" id="UP001589797">
    <property type="component" value="Unassembled WGS sequence"/>
</dbReference>